<dbReference type="Gene3D" id="3.30.70.60">
    <property type="match status" value="1"/>
</dbReference>
<accession>A0A834X499</accession>
<dbReference type="Pfam" id="PF01250">
    <property type="entry name" value="Ribosomal_S6"/>
    <property type="match status" value="1"/>
</dbReference>
<keyword evidence="3" id="KW-1185">Reference proteome</keyword>
<protein>
    <submittedName>
        <fullName evidence="2">30S ribosomal protein S6</fullName>
    </submittedName>
</protein>
<dbReference type="InterPro" id="IPR020814">
    <property type="entry name" value="Ribosomal_S6_plastid/chlpt"/>
</dbReference>
<evidence type="ECO:0000313" key="2">
    <source>
        <dbReference type="EMBL" id="KAF7837684.1"/>
    </source>
</evidence>
<dbReference type="PANTHER" id="PTHR21011">
    <property type="entry name" value="MITOCHONDRIAL 28S RIBOSOMAL PROTEIN S6"/>
    <property type="match status" value="1"/>
</dbReference>
<comment type="caution">
    <text evidence="2">The sequence shown here is derived from an EMBL/GenBank/DDBJ whole genome shotgun (WGS) entry which is preliminary data.</text>
</comment>
<dbReference type="AlphaFoldDB" id="A0A834X499"/>
<dbReference type="GO" id="GO:0006412">
    <property type="term" value="P:translation"/>
    <property type="evidence" value="ECO:0007669"/>
    <property type="project" value="InterPro"/>
</dbReference>
<dbReference type="CDD" id="cd00473">
    <property type="entry name" value="bS6"/>
    <property type="match status" value="1"/>
</dbReference>
<dbReference type="PANTHER" id="PTHR21011:SF1">
    <property type="entry name" value="SMALL RIBOSOMAL SUBUNIT PROTEIN BS6M"/>
    <property type="match status" value="1"/>
</dbReference>
<keyword evidence="2" id="KW-0689">Ribosomal protein</keyword>
<dbReference type="GO" id="GO:0005737">
    <property type="term" value="C:cytoplasm"/>
    <property type="evidence" value="ECO:0007669"/>
    <property type="project" value="UniProtKB-ARBA"/>
</dbReference>
<dbReference type="InterPro" id="IPR000529">
    <property type="entry name" value="Ribosomal_bS6"/>
</dbReference>
<sequence length="312" mass="35928">MEAVLPTAYLSLSTPKMMIGNVITLNYTPPSIFASSSSSSSSFPFFAHNLCVGPKKSLSLILGASKKHNKEDTHSFVPKPDEATAFFPEAVLFKEKKVEEDGRVLPEFADAEEKQLYESLVLELESDKNVEQRRHYEAMYLIHEKYVDEVVAVNEKIQDFIREKKGRLWRLNDWGMRQLAFKIQKADYANYVLVNFEFDAKYINEFKALLDQDERIIRHLVIKTDEAFTEDYPPPPEYQALRGAADDYDDDEFDDEYDDDDDDDLDDGVIIIDDEEDDEVIMKGGGVDIFHLREPACKYAFKILTRKKDSSN</sequence>
<gene>
    <name evidence="2" type="ORF">G2W53_006166</name>
</gene>
<dbReference type="Proteomes" id="UP000634136">
    <property type="component" value="Unassembled WGS sequence"/>
</dbReference>
<dbReference type="OrthoDB" id="669828at2759"/>
<evidence type="ECO:0000256" key="1">
    <source>
        <dbReference type="ARBA" id="ARBA00009512"/>
    </source>
</evidence>
<dbReference type="SUPFAM" id="SSF54995">
    <property type="entry name" value="Ribosomal protein S6"/>
    <property type="match status" value="1"/>
</dbReference>
<proteinExistence type="inferred from homology"/>
<dbReference type="NCBIfam" id="TIGR00166">
    <property type="entry name" value="S6"/>
    <property type="match status" value="1"/>
</dbReference>
<name>A0A834X499_9FABA</name>
<dbReference type="HAMAP" id="MF_00360">
    <property type="entry name" value="Ribosomal_bS6"/>
    <property type="match status" value="1"/>
</dbReference>
<dbReference type="GO" id="GO:0003735">
    <property type="term" value="F:structural constituent of ribosome"/>
    <property type="evidence" value="ECO:0007669"/>
    <property type="project" value="InterPro"/>
</dbReference>
<comment type="similarity">
    <text evidence="1">Belongs to the bacterial ribosomal protein bS6 family.</text>
</comment>
<dbReference type="InterPro" id="IPR014717">
    <property type="entry name" value="Transl_elong_EF1B/ribsomal_bS6"/>
</dbReference>
<dbReference type="EMBL" id="JAAIUW010000003">
    <property type="protein sequence ID" value="KAF7837684.1"/>
    <property type="molecule type" value="Genomic_DNA"/>
</dbReference>
<evidence type="ECO:0000313" key="3">
    <source>
        <dbReference type="Proteomes" id="UP000634136"/>
    </source>
</evidence>
<organism evidence="2 3">
    <name type="scientific">Senna tora</name>
    <dbReference type="NCBI Taxonomy" id="362788"/>
    <lineage>
        <taxon>Eukaryota</taxon>
        <taxon>Viridiplantae</taxon>
        <taxon>Streptophyta</taxon>
        <taxon>Embryophyta</taxon>
        <taxon>Tracheophyta</taxon>
        <taxon>Spermatophyta</taxon>
        <taxon>Magnoliopsida</taxon>
        <taxon>eudicotyledons</taxon>
        <taxon>Gunneridae</taxon>
        <taxon>Pentapetalae</taxon>
        <taxon>rosids</taxon>
        <taxon>fabids</taxon>
        <taxon>Fabales</taxon>
        <taxon>Fabaceae</taxon>
        <taxon>Caesalpinioideae</taxon>
        <taxon>Cassia clade</taxon>
        <taxon>Senna</taxon>
    </lineage>
</organism>
<dbReference type="GO" id="GO:0070181">
    <property type="term" value="F:small ribosomal subunit rRNA binding"/>
    <property type="evidence" value="ECO:0007669"/>
    <property type="project" value="TreeGrafter"/>
</dbReference>
<dbReference type="InterPro" id="IPR035980">
    <property type="entry name" value="Ribosomal_bS6_sf"/>
</dbReference>
<dbReference type="GO" id="GO:0015935">
    <property type="term" value="C:small ribosomal subunit"/>
    <property type="evidence" value="ECO:0007669"/>
    <property type="project" value="TreeGrafter"/>
</dbReference>
<reference evidence="2" key="1">
    <citation type="submission" date="2020-09" db="EMBL/GenBank/DDBJ databases">
        <title>Genome-Enabled Discovery of Anthraquinone Biosynthesis in Senna tora.</title>
        <authorList>
            <person name="Kang S.-H."/>
            <person name="Pandey R.P."/>
            <person name="Lee C.-M."/>
            <person name="Sim J.-S."/>
            <person name="Jeong J.-T."/>
            <person name="Choi B.-S."/>
            <person name="Jung M."/>
            <person name="Ginzburg D."/>
            <person name="Zhao K."/>
            <person name="Won S.Y."/>
            <person name="Oh T.-J."/>
            <person name="Yu Y."/>
            <person name="Kim N.-H."/>
            <person name="Lee O.R."/>
            <person name="Lee T.-H."/>
            <person name="Bashyal P."/>
            <person name="Kim T.-S."/>
            <person name="Lee W.-H."/>
            <person name="Kawkins C."/>
            <person name="Kim C.-K."/>
            <person name="Kim J.S."/>
            <person name="Ahn B.O."/>
            <person name="Rhee S.Y."/>
            <person name="Sohng J.K."/>
        </authorList>
    </citation>
    <scope>NUCLEOTIDE SEQUENCE</scope>
    <source>
        <tissue evidence="2">Leaf</tissue>
    </source>
</reference>
<keyword evidence="2" id="KW-0687">Ribonucleoprotein</keyword>